<dbReference type="PANTHER" id="PTHR10836:SF111">
    <property type="entry name" value="GLYCERALDEHYDE-3-PHOSPHATE DEHYDROGENASE"/>
    <property type="match status" value="1"/>
</dbReference>
<evidence type="ECO:0000256" key="6">
    <source>
        <dbReference type="ARBA" id="ARBA00013119"/>
    </source>
</evidence>
<name>D2H9H8_AILME</name>
<evidence type="ECO:0000256" key="8">
    <source>
        <dbReference type="ARBA" id="ARBA00022490"/>
    </source>
</evidence>
<dbReference type="PRINTS" id="PR00078">
    <property type="entry name" value="G3PDHDRGNASE"/>
</dbReference>
<dbReference type="GO" id="GO:0004365">
    <property type="term" value="F:glyceraldehyde-3-phosphate dehydrogenase (NAD+) (phosphorylating) activity"/>
    <property type="evidence" value="ECO:0007669"/>
    <property type="project" value="UniProtKB-EC"/>
</dbReference>
<evidence type="ECO:0000256" key="7">
    <source>
        <dbReference type="ARBA" id="ARBA00021022"/>
    </source>
</evidence>
<evidence type="ECO:0000256" key="18">
    <source>
        <dbReference type="ARBA" id="ARBA00031890"/>
    </source>
</evidence>
<dbReference type="InterPro" id="IPR036291">
    <property type="entry name" value="NAD(P)-bd_dom_sf"/>
</dbReference>
<evidence type="ECO:0000256" key="20">
    <source>
        <dbReference type="ARBA" id="ARBA00047698"/>
    </source>
</evidence>
<comment type="similarity">
    <text evidence="5">Belongs to the glyceraldehyde-3-phosphate dehydrogenase family.</text>
</comment>
<reference evidence="23" key="1">
    <citation type="journal article" date="2010" name="Nature">
        <title>The sequence and de novo assembly of the giant panda genome.</title>
        <authorList>
            <person name="Li R."/>
            <person name="Fan W."/>
            <person name="Tian G."/>
            <person name="Zhu H."/>
            <person name="He L."/>
            <person name="Cai J."/>
            <person name="Huang Q."/>
            <person name="Cai Q."/>
            <person name="Li B."/>
            <person name="Bai Y."/>
            <person name="Zhang Z."/>
            <person name="Zhang Y."/>
            <person name="Wang W."/>
            <person name="Li J."/>
            <person name="Wei F."/>
            <person name="Li H."/>
            <person name="Jian M."/>
            <person name="Li J."/>
            <person name="Zhang Z."/>
            <person name="Nielsen R."/>
            <person name="Li D."/>
            <person name="Gu W."/>
            <person name="Yang Z."/>
            <person name="Xuan Z."/>
            <person name="Ryder O.A."/>
            <person name="Leung F.C."/>
            <person name="Zhou Y."/>
            <person name="Cao J."/>
            <person name="Sun X."/>
            <person name="Fu Y."/>
            <person name="Fang X."/>
            <person name="Guo X."/>
            <person name="Wang B."/>
            <person name="Hou R."/>
            <person name="Shen F."/>
            <person name="Mu B."/>
            <person name="Ni P."/>
            <person name="Lin R."/>
            <person name="Qian W."/>
            <person name="Wang G."/>
            <person name="Yu C."/>
            <person name="Nie W."/>
            <person name="Wang J."/>
            <person name="Wu Z."/>
            <person name="Liang H."/>
            <person name="Min J."/>
            <person name="Wu Q."/>
            <person name="Cheng S."/>
            <person name="Ruan J."/>
            <person name="Wang M."/>
            <person name="Shi Z."/>
            <person name="Wen M."/>
            <person name="Liu B."/>
            <person name="Ren X."/>
            <person name="Zheng H."/>
            <person name="Dong D."/>
            <person name="Cook K."/>
            <person name="Shan G."/>
            <person name="Zhang H."/>
            <person name="Kosiol C."/>
            <person name="Xie X."/>
            <person name="Lu Z."/>
            <person name="Zheng H."/>
            <person name="Li Y."/>
            <person name="Steiner C.C."/>
            <person name="Lam T.T."/>
            <person name="Lin S."/>
            <person name="Zhang Q."/>
            <person name="Li G."/>
            <person name="Tian J."/>
            <person name="Gong T."/>
            <person name="Liu H."/>
            <person name="Zhang D."/>
            <person name="Fang L."/>
            <person name="Ye C."/>
            <person name="Zhang J."/>
            <person name="Hu W."/>
            <person name="Xu A."/>
            <person name="Ren Y."/>
            <person name="Zhang G."/>
            <person name="Bruford M.W."/>
            <person name="Li Q."/>
            <person name="Ma L."/>
            <person name="Guo Y."/>
            <person name="An N."/>
            <person name="Hu Y."/>
            <person name="Zheng Y."/>
            <person name="Shi Y."/>
            <person name="Li Z."/>
            <person name="Liu Q."/>
            <person name="Chen Y."/>
            <person name="Zhao J."/>
            <person name="Qu N."/>
            <person name="Zhao S."/>
            <person name="Tian F."/>
            <person name="Wang X."/>
            <person name="Wang H."/>
            <person name="Xu L."/>
            <person name="Liu X."/>
            <person name="Vinar T."/>
            <person name="Wang Y."/>
            <person name="Lam T.W."/>
            <person name="Yiu S.M."/>
            <person name="Liu S."/>
            <person name="Zhang H."/>
            <person name="Li D."/>
            <person name="Huang Y."/>
            <person name="Wang X."/>
            <person name="Yang G."/>
            <person name="Jiang Z."/>
            <person name="Wang J."/>
            <person name="Qin N."/>
            <person name="Li L."/>
            <person name="Li J."/>
            <person name="Bolund L."/>
            <person name="Kristiansen K."/>
            <person name="Wong G.K."/>
            <person name="Olson M."/>
            <person name="Zhang X."/>
            <person name="Li S."/>
            <person name="Yang H."/>
            <person name="Wang J."/>
            <person name="Wang J."/>
        </authorList>
    </citation>
    <scope>NUCLEOTIDE SEQUENCE [LARGE SCALE GENOMIC DNA]</scope>
</reference>
<comment type="catalytic activity">
    <reaction evidence="21">
        <text>S-nitroso-L-cysteinyl-[GAPDH] + L-cysteinyl-[protein] = L-cysteinyl-[GAPDH] + S-nitroso-L-cysteinyl-[protein]</text>
        <dbReference type="Rhea" id="RHEA:66684"/>
        <dbReference type="Rhea" id="RHEA-COMP:10131"/>
        <dbReference type="Rhea" id="RHEA-COMP:17089"/>
        <dbReference type="Rhea" id="RHEA-COMP:17090"/>
        <dbReference type="Rhea" id="RHEA-COMP:17091"/>
        <dbReference type="ChEBI" id="CHEBI:29950"/>
        <dbReference type="ChEBI" id="CHEBI:149494"/>
    </reaction>
    <physiologicalReaction direction="left-to-right" evidence="21">
        <dbReference type="Rhea" id="RHEA:66685"/>
    </physiologicalReaction>
</comment>
<dbReference type="InParanoid" id="D2H9H8"/>
<dbReference type="Gene3D" id="3.30.360.10">
    <property type="entry name" value="Dihydrodipicolinate Reductase, domain 2"/>
    <property type="match status" value="1"/>
</dbReference>
<dbReference type="GO" id="GO:0006915">
    <property type="term" value="P:apoptotic process"/>
    <property type="evidence" value="ECO:0007669"/>
    <property type="project" value="UniProtKB-KW"/>
</dbReference>
<evidence type="ECO:0000256" key="21">
    <source>
        <dbReference type="ARBA" id="ARBA00048005"/>
    </source>
</evidence>
<keyword evidence="13" id="KW-0560">Oxidoreductase</keyword>
<comment type="subcellular location">
    <subcellularLocation>
        <location evidence="2">Cytoplasm</location>
        <location evidence="2">Cytoskeleton</location>
    </subcellularLocation>
    <subcellularLocation>
        <location evidence="3">Cytoplasm</location>
        <location evidence="3">Cytosol</location>
    </subcellularLocation>
    <subcellularLocation>
        <location evidence="1">Nucleus</location>
    </subcellularLocation>
</comment>
<keyword evidence="14" id="KW-0520">NAD</keyword>
<accession>D2H9H8</accession>
<organism evidence="23">
    <name type="scientific">Ailuropoda melanoleuca</name>
    <name type="common">Giant panda</name>
    <dbReference type="NCBI Taxonomy" id="9646"/>
    <lineage>
        <taxon>Eukaryota</taxon>
        <taxon>Metazoa</taxon>
        <taxon>Chordata</taxon>
        <taxon>Craniata</taxon>
        <taxon>Vertebrata</taxon>
        <taxon>Euteleostomi</taxon>
        <taxon>Mammalia</taxon>
        <taxon>Eutheria</taxon>
        <taxon>Laurasiatheria</taxon>
        <taxon>Carnivora</taxon>
        <taxon>Caniformia</taxon>
        <taxon>Ursidae</taxon>
        <taxon>Ailuropoda</taxon>
    </lineage>
</organism>
<evidence type="ECO:0000256" key="13">
    <source>
        <dbReference type="ARBA" id="ARBA00023002"/>
    </source>
</evidence>
<protein>
    <recommendedName>
        <fullName evidence="7">Glyceraldehyde-3-phosphate dehydrogenase</fullName>
        <ecNumber evidence="6">1.2.1.12</ecNumber>
    </recommendedName>
    <alternativeName>
        <fullName evidence="18">Peptidyl-cysteine S-nitrosylase GAPDH</fullName>
    </alternativeName>
</protein>
<dbReference type="AlphaFoldDB" id="D2H9H8"/>
<keyword evidence="12" id="KW-0810">Translation regulation</keyword>
<comment type="subunit">
    <text evidence="19">Homotetramer. Interacts with TPPP; the interaction is direct. Interacts (when S-nitrosylated) with SIAH1; leading to nuclear translocation. Interacts with RILPL1/GOSPEL, leading to prevent the interaction between GAPDH and SIAH1 and prevent nuclear translocation. Interacts with CHP1; the interaction increases the binding of CHP1 with microtubules. Associates with microtubules. Interacts with EIF1AD, USP25, PRKCI and WARS1. Interacts with phosphorylated RPL13A; inhibited by oxidatively-modified low-densitity lipoprotein (LDL(ox)). Component of the GAIT complex. Interacts with FKBP6; leading to inhibit GAPDH catalytic activity. Interacts with TRAF2, promoting TRAF2 ubiquitination. Interacts with TRAF3, promoting TRAF3 ubiquitination.</text>
</comment>
<keyword evidence="11" id="KW-0702">S-nitrosylation</keyword>
<dbReference type="GO" id="GO:0051287">
    <property type="term" value="F:NAD binding"/>
    <property type="evidence" value="ECO:0007669"/>
    <property type="project" value="InterPro"/>
</dbReference>
<evidence type="ECO:0000256" key="19">
    <source>
        <dbReference type="ARBA" id="ARBA00046997"/>
    </source>
</evidence>
<evidence type="ECO:0000256" key="5">
    <source>
        <dbReference type="ARBA" id="ARBA00007406"/>
    </source>
</evidence>
<evidence type="ECO:0000256" key="9">
    <source>
        <dbReference type="ARBA" id="ARBA00022679"/>
    </source>
</evidence>
<evidence type="ECO:0000256" key="14">
    <source>
        <dbReference type="ARBA" id="ARBA00023027"/>
    </source>
</evidence>
<dbReference type="PANTHER" id="PTHR10836">
    <property type="entry name" value="GLYCERALDEHYDE 3-PHOSPHATE DEHYDROGENASE"/>
    <property type="match status" value="1"/>
</dbReference>
<keyword evidence="8" id="KW-0963">Cytoplasm</keyword>
<dbReference type="Pfam" id="PF02800">
    <property type="entry name" value="Gp_dh_C"/>
    <property type="match status" value="1"/>
</dbReference>
<sequence>TGISITTMKKADAHLKGGAKKVIVIITPSADGPMFVMGMNHERRDNSLKIVSNASCINNLLSPLAKFIHNNSGIMEGFMTIVHAITATQKTVDGPLRNREQHPILSSFGVAKAVGNVIPEVNGKLTGMAFSVSTHEVSVVDLTCHLEKAAKYNDIKKVVKQASKGSWKGILGYIEDQVVSCDFHSDTYSSTFDAGADIALNDNFVKLISRHNSEFGLSNWVVDFTVHMASKE</sequence>
<dbReference type="GO" id="GO:0005634">
    <property type="term" value="C:nucleus"/>
    <property type="evidence" value="ECO:0007669"/>
    <property type="project" value="UniProtKB-SubCell"/>
</dbReference>
<proteinExistence type="inferred from homology"/>
<keyword evidence="10" id="KW-0053">Apoptosis</keyword>
<evidence type="ECO:0000256" key="11">
    <source>
        <dbReference type="ARBA" id="ARBA00022799"/>
    </source>
</evidence>
<comment type="pathway">
    <text evidence="4">Carbohydrate degradation; glycolysis; pyruvate from D-glyceraldehyde 3-phosphate: step 1/5.</text>
</comment>
<feature type="non-terminal residue" evidence="23">
    <location>
        <position position="232"/>
    </location>
</feature>
<dbReference type="InterPro" id="IPR020831">
    <property type="entry name" value="GlycerAld/Erythrose_P_DH"/>
</dbReference>
<evidence type="ECO:0000256" key="17">
    <source>
        <dbReference type="ARBA" id="ARBA00023242"/>
    </source>
</evidence>
<evidence type="ECO:0000256" key="12">
    <source>
        <dbReference type="ARBA" id="ARBA00022845"/>
    </source>
</evidence>
<keyword evidence="16" id="KW-0206">Cytoskeleton</keyword>
<dbReference type="SMART" id="SM00846">
    <property type="entry name" value="Gp_dh_N"/>
    <property type="match status" value="1"/>
</dbReference>
<dbReference type="EC" id="1.2.1.12" evidence="6"/>
<evidence type="ECO:0000256" key="1">
    <source>
        <dbReference type="ARBA" id="ARBA00004123"/>
    </source>
</evidence>
<evidence type="ECO:0000256" key="3">
    <source>
        <dbReference type="ARBA" id="ARBA00004514"/>
    </source>
</evidence>
<dbReference type="FunFam" id="3.30.360.10:FF:000001">
    <property type="entry name" value="Glyceraldehyde-3-phosphate dehydrogenase"/>
    <property type="match status" value="1"/>
</dbReference>
<evidence type="ECO:0000256" key="10">
    <source>
        <dbReference type="ARBA" id="ARBA00022703"/>
    </source>
</evidence>
<dbReference type="GO" id="GO:0006096">
    <property type="term" value="P:glycolytic process"/>
    <property type="evidence" value="ECO:0007669"/>
    <property type="project" value="UniProtKB-KW"/>
</dbReference>
<dbReference type="SUPFAM" id="SSF51735">
    <property type="entry name" value="NAD(P)-binding Rossmann-fold domains"/>
    <property type="match status" value="1"/>
</dbReference>
<keyword evidence="9" id="KW-0808">Transferase</keyword>
<dbReference type="GO" id="GO:0005856">
    <property type="term" value="C:cytoskeleton"/>
    <property type="evidence" value="ECO:0007669"/>
    <property type="project" value="UniProtKB-SubCell"/>
</dbReference>
<keyword evidence="15" id="KW-0324">Glycolysis</keyword>
<feature type="domain" description="Glyceraldehyde 3-phosphate dehydrogenase NAD(P) binding" evidence="22">
    <location>
        <begin position="1"/>
        <end position="56"/>
    </location>
</feature>
<dbReference type="InterPro" id="IPR020828">
    <property type="entry name" value="GlycerAld_3-P_DH_NAD(P)-bd"/>
</dbReference>
<feature type="non-terminal residue" evidence="23">
    <location>
        <position position="1"/>
    </location>
</feature>
<keyword evidence="17" id="KW-0539">Nucleus</keyword>
<gene>
    <name evidence="23" type="ORF">PANDA_006974</name>
</gene>
<dbReference type="EMBL" id="GL192597">
    <property type="protein sequence ID" value="EFB22122.1"/>
    <property type="molecule type" value="Genomic_DNA"/>
</dbReference>
<dbReference type="GO" id="GO:0006417">
    <property type="term" value="P:regulation of translation"/>
    <property type="evidence" value="ECO:0007669"/>
    <property type="project" value="UniProtKB-KW"/>
</dbReference>
<dbReference type="GO" id="GO:0005829">
    <property type="term" value="C:cytosol"/>
    <property type="evidence" value="ECO:0007669"/>
    <property type="project" value="UniProtKB-SubCell"/>
</dbReference>
<evidence type="ECO:0000313" key="23">
    <source>
        <dbReference type="EMBL" id="EFB22122.1"/>
    </source>
</evidence>
<evidence type="ECO:0000256" key="16">
    <source>
        <dbReference type="ARBA" id="ARBA00023212"/>
    </source>
</evidence>
<dbReference type="SUPFAM" id="SSF55347">
    <property type="entry name" value="Glyceraldehyde-3-phosphate dehydrogenase-like, C-terminal domain"/>
    <property type="match status" value="1"/>
</dbReference>
<evidence type="ECO:0000256" key="15">
    <source>
        <dbReference type="ARBA" id="ARBA00023152"/>
    </source>
</evidence>
<dbReference type="InterPro" id="IPR020829">
    <property type="entry name" value="GlycerAld_3-P_DH_cat"/>
</dbReference>
<dbReference type="GO" id="GO:0016740">
    <property type="term" value="F:transferase activity"/>
    <property type="evidence" value="ECO:0007669"/>
    <property type="project" value="UniProtKB-KW"/>
</dbReference>
<evidence type="ECO:0000259" key="22">
    <source>
        <dbReference type="SMART" id="SM00846"/>
    </source>
</evidence>
<comment type="catalytic activity">
    <reaction evidence="20">
        <text>D-glyceraldehyde 3-phosphate + phosphate + NAD(+) = (2R)-3-phospho-glyceroyl phosphate + NADH + H(+)</text>
        <dbReference type="Rhea" id="RHEA:10300"/>
        <dbReference type="ChEBI" id="CHEBI:15378"/>
        <dbReference type="ChEBI" id="CHEBI:43474"/>
        <dbReference type="ChEBI" id="CHEBI:57540"/>
        <dbReference type="ChEBI" id="CHEBI:57604"/>
        <dbReference type="ChEBI" id="CHEBI:57945"/>
        <dbReference type="ChEBI" id="CHEBI:59776"/>
        <dbReference type="EC" id="1.2.1.12"/>
    </reaction>
</comment>
<evidence type="ECO:0000256" key="2">
    <source>
        <dbReference type="ARBA" id="ARBA00004245"/>
    </source>
</evidence>
<dbReference type="Gene3D" id="3.40.50.720">
    <property type="entry name" value="NAD(P)-binding Rossmann-like Domain"/>
    <property type="match status" value="1"/>
</dbReference>
<evidence type="ECO:0000256" key="4">
    <source>
        <dbReference type="ARBA" id="ARBA00004869"/>
    </source>
</evidence>